<dbReference type="GO" id="GO:0016260">
    <property type="term" value="P:selenocysteine biosynthetic process"/>
    <property type="evidence" value="ECO:0007669"/>
    <property type="project" value="UniProtKB-UniRule"/>
</dbReference>
<dbReference type="InterPro" id="IPR015866">
    <property type="entry name" value="Ser-tRNA-synth_1_N"/>
</dbReference>
<dbReference type="InterPro" id="IPR033729">
    <property type="entry name" value="SerRS_core"/>
</dbReference>
<dbReference type="EMBL" id="PFCK01000027">
    <property type="protein sequence ID" value="PIR71717.1"/>
    <property type="molecule type" value="Genomic_DNA"/>
</dbReference>
<feature type="binding site" evidence="8">
    <location>
        <begin position="281"/>
        <end position="284"/>
    </location>
    <ligand>
        <name>ATP</name>
        <dbReference type="ChEBI" id="CHEBI:30616"/>
    </ligand>
</feature>
<sequence length="427" mass="49357">MLDIRFIRQNPNRVKKGCQVKQVTVDIDKLLEIDKKRRQTLQALEDMRAQKNKANKEIQEARNKKEKDKIILKMQELDKNSDRLTKTLKELEEEFNNLMLFLPNLPQEDVPVGKDERENVVLREVGEKPPPHQIWCGGKAKDYLVLSEKLDLIDTKRAAKISGTRFGFIKKEAALLEFALINLAFDTLTQRGFIPIVPSVMLKSEMAMGMGYLEQASDEEAYYLPKDDLYLVGTSEQSIGTMHTEEIFAEKDLPKRYLGFSTCFRREAGAYGKDTKGIFRVHQFDKVEMFSFCRPDKSKEEHQLFLEMEEKLMKALKIPYRVIQLCTGDLARPSAATFDIESWLPGQNQYRETHSTSNCTDFQARRLNIRYRDKTGKLNFVHTINGTAFAIGRTLIAIIENYQQKDGGILLPEVLQKYTKFKKIPLK</sequence>
<evidence type="ECO:0000256" key="2">
    <source>
        <dbReference type="ARBA" id="ARBA00022741"/>
    </source>
</evidence>
<evidence type="ECO:0000256" key="4">
    <source>
        <dbReference type="ARBA" id="ARBA00022917"/>
    </source>
</evidence>
<keyword evidence="4 6" id="KW-0648">Protein biosynthesis</keyword>
<dbReference type="SUPFAM" id="SSF46589">
    <property type="entry name" value="tRNA-binding arm"/>
    <property type="match status" value="1"/>
</dbReference>
<comment type="catalytic activity">
    <reaction evidence="6">
        <text>tRNA(Sec) + L-serine + ATP = L-seryl-tRNA(Sec) + AMP + diphosphate + H(+)</text>
        <dbReference type="Rhea" id="RHEA:42580"/>
        <dbReference type="Rhea" id="RHEA-COMP:9742"/>
        <dbReference type="Rhea" id="RHEA-COMP:10128"/>
        <dbReference type="ChEBI" id="CHEBI:15378"/>
        <dbReference type="ChEBI" id="CHEBI:30616"/>
        <dbReference type="ChEBI" id="CHEBI:33019"/>
        <dbReference type="ChEBI" id="CHEBI:33384"/>
        <dbReference type="ChEBI" id="CHEBI:78442"/>
        <dbReference type="ChEBI" id="CHEBI:78533"/>
        <dbReference type="ChEBI" id="CHEBI:456215"/>
        <dbReference type="EC" id="6.1.1.11"/>
    </reaction>
</comment>
<evidence type="ECO:0000256" key="1">
    <source>
        <dbReference type="ARBA" id="ARBA00022598"/>
    </source>
</evidence>
<proteinExistence type="inferred from homology"/>
<dbReference type="PANTHER" id="PTHR11778">
    <property type="entry name" value="SERYL-TRNA SYNTHETASE"/>
    <property type="match status" value="1"/>
</dbReference>
<evidence type="ECO:0000256" key="9">
    <source>
        <dbReference type="SAM" id="Coils"/>
    </source>
</evidence>
<feature type="binding site" evidence="6">
    <location>
        <begin position="234"/>
        <end position="236"/>
    </location>
    <ligand>
        <name>L-serine</name>
        <dbReference type="ChEBI" id="CHEBI:33384"/>
    </ligand>
</feature>
<comment type="catalytic activity">
    <reaction evidence="6">
        <text>tRNA(Ser) + L-serine + ATP = L-seryl-tRNA(Ser) + AMP + diphosphate + H(+)</text>
        <dbReference type="Rhea" id="RHEA:12292"/>
        <dbReference type="Rhea" id="RHEA-COMP:9669"/>
        <dbReference type="Rhea" id="RHEA-COMP:9703"/>
        <dbReference type="ChEBI" id="CHEBI:15378"/>
        <dbReference type="ChEBI" id="CHEBI:30616"/>
        <dbReference type="ChEBI" id="CHEBI:33019"/>
        <dbReference type="ChEBI" id="CHEBI:33384"/>
        <dbReference type="ChEBI" id="CHEBI:78442"/>
        <dbReference type="ChEBI" id="CHEBI:78533"/>
        <dbReference type="ChEBI" id="CHEBI:456215"/>
        <dbReference type="EC" id="6.1.1.11"/>
    </reaction>
</comment>
<feature type="site" description="Important for serine binding" evidence="7">
    <location>
        <position position="387"/>
    </location>
</feature>
<comment type="subunit">
    <text evidence="6">Homodimer. The tRNA molecule binds across the dimer.</text>
</comment>
<accession>A0A2H0TJM1</accession>
<dbReference type="GO" id="GO:0004828">
    <property type="term" value="F:serine-tRNA ligase activity"/>
    <property type="evidence" value="ECO:0007669"/>
    <property type="project" value="UniProtKB-UniRule"/>
</dbReference>
<keyword evidence="3 6" id="KW-0067">ATP-binding</keyword>
<dbReference type="HAMAP" id="MF_00176">
    <property type="entry name" value="Ser_tRNA_synth_type1"/>
    <property type="match status" value="1"/>
</dbReference>
<dbReference type="EC" id="6.1.1.11" evidence="6"/>
<comment type="pathway">
    <text evidence="6">Aminoacyl-tRNA biosynthesis; selenocysteinyl-tRNA(Sec) biosynthesis; L-seryl-tRNA(Sec) from L-serine and tRNA(Sec): step 1/1.</text>
</comment>
<keyword evidence="2 6" id="KW-0547">Nucleotide-binding</keyword>
<evidence type="ECO:0000256" key="5">
    <source>
        <dbReference type="ARBA" id="ARBA00023146"/>
    </source>
</evidence>
<dbReference type="InterPro" id="IPR002317">
    <property type="entry name" value="Ser-tRNA-ligase_type_1"/>
</dbReference>
<comment type="similarity">
    <text evidence="6">Belongs to the class-II aminoacyl-tRNA synthetase family. Type-1 seryl-tRNA synthetase subfamily.</text>
</comment>
<dbReference type="AlphaFoldDB" id="A0A2H0TJM1"/>
<name>A0A2H0TJM1_9BACT</name>
<dbReference type="SUPFAM" id="SSF55681">
    <property type="entry name" value="Class II aaRS and biotin synthetases"/>
    <property type="match status" value="1"/>
</dbReference>
<dbReference type="UniPathway" id="UPA00906">
    <property type="reaction ID" value="UER00895"/>
</dbReference>
<feature type="binding site" evidence="6">
    <location>
        <position position="281"/>
    </location>
    <ligand>
        <name>ATP</name>
        <dbReference type="ChEBI" id="CHEBI:30616"/>
    </ligand>
</feature>
<dbReference type="Proteomes" id="UP000228909">
    <property type="component" value="Unassembled WGS sequence"/>
</dbReference>
<feature type="binding site" evidence="6 7">
    <location>
        <position position="288"/>
    </location>
    <ligand>
        <name>L-serine</name>
        <dbReference type="ChEBI" id="CHEBI:33384"/>
    </ligand>
</feature>
<evidence type="ECO:0000256" key="7">
    <source>
        <dbReference type="PIRSR" id="PIRSR001529-1"/>
    </source>
</evidence>
<dbReference type="InterPro" id="IPR010978">
    <property type="entry name" value="tRNA-bd_arm"/>
</dbReference>
<dbReference type="Pfam" id="PF02403">
    <property type="entry name" value="Seryl_tRNA_N"/>
    <property type="match status" value="1"/>
</dbReference>
<feature type="binding site" evidence="6 8">
    <location>
        <begin position="265"/>
        <end position="267"/>
    </location>
    <ligand>
        <name>ATP</name>
        <dbReference type="ChEBI" id="CHEBI:30616"/>
    </ligand>
</feature>
<dbReference type="GO" id="GO:0006434">
    <property type="term" value="P:seryl-tRNA aminoacylation"/>
    <property type="evidence" value="ECO:0007669"/>
    <property type="project" value="UniProtKB-UniRule"/>
</dbReference>
<keyword evidence="5 6" id="KW-0030">Aminoacyl-tRNA synthetase</keyword>
<protein>
    <recommendedName>
        <fullName evidence="6">Serine--tRNA ligase</fullName>
        <ecNumber evidence="6">6.1.1.11</ecNumber>
    </recommendedName>
    <alternativeName>
        <fullName evidence="6">Seryl-tRNA synthetase</fullName>
        <shortName evidence="6">SerRS</shortName>
    </alternativeName>
    <alternativeName>
        <fullName evidence="6">Seryl-tRNA(Ser/Sec) synthetase</fullName>
    </alternativeName>
</protein>
<evidence type="ECO:0000256" key="3">
    <source>
        <dbReference type="ARBA" id="ARBA00022840"/>
    </source>
</evidence>
<dbReference type="InterPro" id="IPR002314">
    <property type="entry name" value="aa-tRNA-synt_IIb"/>
</dbReference>
<dbReference type="CDD" id="cd00770">
    <property type="entry name" value="SerRS_core"/>
    <property type="match status" value="1"/>
</dbReference>
<dbReference type="PRINTS" id="PR00981">
    <property type="entry name" value="TRNASYNTHSER"/>
</dbReference>
<evidence type="ECO:0000313" key="11">
    <source>
        <dbReference type="EMBL" id="PIR71717.1"/>
    </source>
</evidence>
<evidence type="ECO:0000259" key="10">
    <source>
        <dbReference type="PROSITE" id="PS50862"/>
    </source>
</evidence>
<dbReference type="InterPro" id="IPR042103">
    <property type="entry name" value="SerRS_1_N_sf"/>
</dbReference>
<reference evidence="12" key="1">
    <citation type="submission" date="2017-09" db="EMBL/GenBank/DDBJ databases">
        <title>Depth-based differentiation of microbial function through sediment-hosted aquifers and enrichment of novel symbionts in the deep terrestrial subsurface.</title>
        <authorList>
            <person name="Probst A.J."/>
            <person name="Ladd B."/>
            <person name="Jarett J.K."/>
            <person name="Geller-Mcgrath D.E."/>
            <person name="Sieber C.M.K."/>
            <person name="Emerson J.B."/>
            <person name="Anantharaman K."/>
            <person name="Thomas B.C."/>
            <person name="Malmstrom R."/>
            <person name="Stieglmeier M."/>
            <person name="Klingl A."/>
            <person name="Woyke T."/>
            <person name="Ryan C.M."/>
            <person name="Banfield J.F."/>
        </authorList>
    </citation>
    <scope>NUCLEOTIDE SEQUENCE [LARGE SCALE GENOMIC DNA]</scope>
</reference>
<evidence type="ECO:0000256" key="6">
    <source>
        <dbReference type="HAMAP-Rule" id="MF_00176"/>
    </source>
</evidence>
<feature type="binding site" evidence="7">
    <location>
        <position position="265"/>
    </location>
    <ligand>
        <name>L-serine</name>
        <dbReference type="ChEBI" id="CHEBI:33384"/>
    </ligand>
</feature>
<feature type="binding site" evidence="6">
    <location>
        <position position="387"/>
    </location>
    <ligand>
        <name>L-serine</name>
        <dbReference type="ChEBI" id="CHEBI:33384"/>
    </ligand>
</feature>
<comment type="function">
    <text evidence="6">Catalyzes the attachment of serine to tRNA(Ser). Is also able to aminoacylate tRNA(Sec) with serine, to form the misacylated tRNA L-seryl-tRNA(Sec), which will be further converted into selenocysteinyl-tRNA(Sec).</text>
</comment>
<feature type="binding site" evidence="6 8">
    <location>
        <begin position="352"/>
        <end position="355"/>
    </location>
    <ligand>
        <name>ATP</name>
        <dbReference type="ChEBI" id="CHEBI:30616"/>
    </ligand>
</feature>
<dbReference type="InterPro" id="IPR006195">
    <property type="entry name" value="aa-tRNA-synth_II"/>
</dbReference>
<dbReference type="GO" id="GO:0005737">
    <property type="term" value="C:cytoplasm"/>
    <property type="evidence" value="ECO:0007669"/>
    <property type="project" value="UniProtKB-SubCell"/>
</dbReference>
<feature type="binding site" evidence="7">
    <location>
        <position position="385"/>
    </location>
    <ligand>
        <name>L-serine</name>
        <dbReference type="ChEBI" id="CHEBI:33384"/>
    </ligand>
</feature>
<dbReference type="GO" id="GO:0005524">
    <property type="term" value="F:ATP binding"/>
    <property type="evidence" value="ECO:0007669"/>
    <property type="project" value="UniProtKB-UniRule"/>
</dbReference>
<comment type="caution">
    <text evidence="11">The sequence shown here is derived from an EMBL/GenBank/DDBJ whole genome shotgun (WGS) entry which is preliminary data.</text>
</comment>
<dbReference type="Pfam" id="PF00587">
    <property type="entry name" value="tRNA-synt_2b"/>
    <property type="match status" value="1"/>
</dbReference>
<organism evidence="11 12">
    <name type="scientific">Candidatus Nealsonbacteria bacterium CG10_big_fil_rev_8_21_14_0_10_37_25</name>
    <dbReference type="NCBI Taxonomy" id="1974711"/>
    <lineage>
        <taxon>Bacteria</taxon>
        <taxon>Candidatus Nealsoniibacteriota</taxon>
    </lineage>
</organism>
<dbReference type="PROSITE" id="PS50862">
    <property type="entry name" value="AA_TRNA_LIGASE_II"/>
    <property type="match status" value="1"/>
</dbReference>
<dbReference type="Gene3D" id="3.30.930.10">
    <property type="entry name" value="Bira Bifunctional Protein, Domain 2"/>
    <property type="match status" value="1"/>
</dbReference>
<feature type="binding site" evidence="7">
    <location>
        <position position="234"/>
    </location>
    <ligand>
        <name>L-serine</name>
        <dbReference type="ChEBI" id="CHEBI:33384"/>
    </ligand>
</feature>
<dbReference type="Gene3D" id="1.10.287.40">
    <property type="entry name" value="Serine-tRNA synthetase, tRNA binding domain"/>
    <property type="match status" value="1"/>
</dbReference>
<feature type="domain" description="Aminoacyl-transfer RNA synthetases class-II family profile" evidence="10">
    <location>
        <begin position="142"/>
        <end position="412"/>
    </location>
</feature>
<evidence type="ECO:0000313" key="12">
    <source>
        <dbReference type="Proteomes" id="UP000228909"/>
    </source>
</evidence>
<dbReference type="NCBIfam" id="TIGR00414">
    <property type="entry name" value="serS"/>
    <property type="match status" value="1"/>
</dbReference>
<comment type="subcellular location">
    <subcellularLocation>
        <location evidence="6">Cytoplasm</location>
    </subcellularLocation>
</comment>
<keyword evidence="1 6" id="KW-0436">Ligase</keyword>
<dbReference type="PIRSF" id="PIRSF001529">
    <property type="entry name" value="Ser-tRNA-synth_IIa"/>
    <property type="match status" value="1"/>
</dbReference>
<gene>
    <name evidence="6" type="primary">serS</name>
    <name evidence="11" type="ORF">COU43_00975</name>
</gene>
<dbReference type="InterPro" id="IPR045864">
    <property type="entry name" value="aa-tRNA-synth_II/BPL/LPL"/>
</dbReference>
<comment type="domain">
    <text evidence="6">Consists of two distinct domains, a catalytic core and a N-terminal extension that is involved in tRNA binding.</text>
</comment>
<feature type="coiled-coil region" evidence="9">
    <location>
        <begin position="37"/>
        <end position="94"/>
    </location>
</feature>
<evidence type="ECO:0000256" key="8">
    <source>
        <dbReference type="PIRSR" id="PIRSR001529-2"/>
    </source>
</evidence>
<keyword evidence="9" id="KW-0175">Coiled coil</keyword>
<keyword evidence="6" id="KW-0963">Cytoplasm</keyword>